<dbReference type="Proteomes" id="UP000256324">
    <property type="component" value="Unassembled WGS sequence"/>
</dbReference>
<keyword evidence="3" id="KW-0238">DNA-binding</keyword>
<gene>
    <name evidence="3" type="ORF">CP880_00535</name>
</gene>
<accession>A0ABX9IDU6</accession>
<feature type="domain" description="Response regulatory" evidence="2">
    <location>
        <begin position="13"/>
        <end position="132"/>
    </location>
</feature>
<evidence type="ECO:0000259" key="2">
    <source>
        <dbReference type="PROSITE" id="PS50110"/>
    </source>
</evidence>
<dbReference type="PROSITE" id="PS50110">
    <property type="entry name" value="RESPONSE_REGULATORY"/>
    <property type="match status" value="1"/>
</dbReference>
<dbReference type="EMBL" id="PCZS01000001">
    <property type="protein sequence ID" value="REB70341.1"/>
    <property type="molecule type" value="Genomic_DNA"/>
</dbReference>
<sequence length="149" mass="15760">MGDRHGEPSGTLKVLVYSDDHTVREQVKLALTGMIAPDLPRTEVVETATRASVIDAVGSGHYDVLIADGESAPYGGMGVCHQLKDEVENCPPVVLLVARIADAWLASWSHADAIATHPVDPVALPQTVASVIRSVRGEAAEQSEPVGHH</sequence>
<proteinExistence type="predicted"/>
<dbReference type="GO" id="GO:0003677">
    <property type="term" value="F:DNA binding"/>
    <property type="evidence" value="ECO:0007669"/>
    <property type="project" value="UniProtKB-KW"/>
</dbReference>
<protein>
    <submittedName>
        <fullName evidence="3">DNA-binding response regulator</fullName>
    </submittedName>
</protein>
<evidence type="ECO:0000313" key="3">
    <source>
        <dbReference type="EMBL" id="REB70341.1"/>
    </source>
</evidence>
<dbReference type="Gene3D" id="3.40.50.2300">
    <property type="match status" value="1"/>
</dbReference>
<evidence type="ECO:0000256" key="1">
    <source>
        <dbReference type="PROSITE-ProRule" id="PRU00169"/>
    </source>
</evidence>
<dbReference type="InterPro" id="IPR001789">
    <property type="entry name" value="Sig_transdc_resp-reg_receiver"/>
</dbReference>
<comment type="caution">
    <text evidence="3">The sequence shown here is derived from an EMBL/GenBank/DDBJ whole genome shotgun (WGS) entry which is preliminary data.</text>
</comment>
<evidence type="ECO:0000313" key="4">
    <source>
        <dbReference type="Proteomes" id="UP000256324"/>
    </source>
</evidence>
<name>A0ABX9IDU6_9ACTN</name>
<keyword evidence="4" id="KW-1185">Reference proteome</keyword>
<reference evidence="3 4" key="1">
    <citation type="submission" date="2017-09" db="EMBL/GenBank/DDBJ databases">
        <authorList>
            <person name="Bumgarner R.E."/>
        </authorList>
    </citation>
    <scope>NUCLEOTIDE SEQUENCE [LARGE SCALE GENOMIC DNA]</scope>
    <source>
        <strain evidence="3 4">T34998</strain>
    </source>
</reference>
<organism evidence="3 4">
    <name type="scientific">Cutibacterium namnetense</name>
    <dbReference type="NCBI Taxonomy" id="1574624"/>
    <lineage>
        <taxon>Bacteria</taxon>
        <taxon>Bacillati</taxon>
        <taxon>Actinomycetota</taxon>
        <taxon>Actinomycetes</taxon>
        <taxon>Propionibacteriales</taxon>
        <taxon>Propionibacteriaceae</taxon>
        <taxon>Cutibacterium</taxon>
    </lineage>
</organism>
<dbReference type="RefSeq" id="WP_002548548.1">
    <property type="nucleotide sequence ID" value="NZ_JARJNT010000001.1"/>
</dbReference>
<feature type="modified residue" description="4-aspartylphosphate" evidence="1">
    <location>
        <position position="68"/>
    </location>
</feature>
<dbReference type="InterPro" id="IPR011006">
    <property type="entry name" value="CheY-like_superfamily"/>
</dbReference>
<keyword evidence="1" id="KW-0597">Phosphoprotein</keyword>
<dbReference type="SUPFAM" id="SSF52172">
    <property type="entry name" value="CheY-like"/>
    <property type="match status" value="1"/>
</dbReference>